<dbReference type="Proteomes" id="UP000241193">
    <property type="component" value="Unassembled WGS sequence"/>
</dbReference>
<sequence length="263" mass="28063">MTLIDPPAADWLDWLREHARCAAPAHTVILLDGAFLPGLRQRLQALGIPAMALFAHAGPATAAALELSPLLFDFDPEHPGMHQCLAASAGHPALAVLRSSAPAAVLADSLAAWCVVEIDGSAFNFRFADTRRQPAILRTLDPARRAHLLGPVVQWHCLNRQGQWQALETATDGQTPTTRATLELTQFAALVRDAEADECLAHLADSWPPAVRSIRPSQRHALAEAALCEADAAHIDSPAQRLAMVAAALQAHGGEHSGSEARD</sequence>
<evidence type="ECO:0000313" key="2">
    <source>
        <dbReference type="EMBL" id="PTD94926.1"/>
    </source>
</evidence>
<dbReference type="AlphaFoldDB" id="A0A2T4IB25"/>
<accession>A0A2T4IB25</accession>
<keyword evidence="3" id="KW-1185">Reference proteome</keyword>
<proteinExistence type="predicted"/>
<evidence type="ECO:0000259" key="1">
    <source>
        <dbReference type="Pfam" id="PF13503"/>
    </source>
</evidence>
<dbReference type="InterPro" id="IPR025391">
    <property type="entry name" value="DUF4123"/>
</dbReference>
<comment type="caution">
    <text evidence="2">The sequence shown here is derived from an EMBL/GenBank/DDBJ whole genome shotgun (WGS) entry which is preliminary data.</text>
</comment>
<reference evidence="2 3" key="2">
    <citation type="submission" date="2018-04" db="EMBL/GenBank/DDBJ databases">
        <title>Thauera lacus sp. nov., isolated from an saline lake in Inner Mongolia, China.</title>
        <authorList>
            <person name="Liang Q.-Y."/>
        </authorList>
    </citation>
    <scope>NUCLEOTIDE SEQUENCE [LARGE SCALE GENOMIC DNA]</scope>
    <source>
        <strain evidence="2 3">D20</strain>
    </source>
</reference>
<name>A0A2T4IB25_9RHOO</name>
<dbReference type="EMBL" id="PZKC01000038">
    <property type="protein sequence ID" value="PTD94926.1"/>
    <property type="molecule type" value="Genomic_DNA"/>
</dbReference>
<protein>
    <recommendedName>
        <fullName evidence="1">DUF4123 domain-containing protein</fullName>
    </recommendedName>
</protein>
<dbReference type="Pfam" id="PF13503">
    <property type="entry name" value="DUF4123"/>
    <property type="match status" value="1"/>
</dbReference>
<organism evidence="2 3">
    <name type="scientific">Pseudothauera lacus</name>
    <dbReference type="NCBI Taxonomy" id="2136175"/>
    <lineage>
        <taxon>Bacteria</taxon>
        <taxon>Pseudomonadati</taxon>
        <taxon>Pseudomonadota</taxon>
        <taxon>Betaproteobacteria</taxon>
        <taxon>Rhodocyclales</taxon>
        <taxon>Zoogloeaceae</taxon>
        <taxon>Pseudothauera</taxon>
    </lineage>
</organism>
<dbReference type="RefSeq" id="WP_107494928.1">
    <property type="nucleotide sequence ID" value="NZ_PZKC01000038.1"/>
</dbReference>
<evidence type="ECO:0000313" key="3">
    <source>
        <dbReference type="Proteomes" id="UP000241193"/>
    </source>
</evidence>
<reference evidence="2 3" key="1">
    <citation type="submission" date="2018-03" db="EMBL/GenBank/DDBJ databases">
        <authorList>
            <person name="Keele B.F."/>
        </authorList>
    </citation>
    <scope>NUCLEOTIDE SEQUENCE [LARGE SCALE GENOMIC DNA]</scope>
    <source>
        <strain evidence="2 3">D20</strain>
    </source>
</reference>
<gene>
    <name evidence="2" type="ORF">C8261_17090</name>
</gene>
<feature type="domain" description="DUF4123" evidence="1">
    <location>
        <begin position="30"/>
        <end position="146"/>
    </location>
</feature>
<dbReference type="OrthoDB" id="8593711at2"/>